<dbReference type="Proteomes" id="UP000052013">
    <property type="component" value="Unassembled WGS sequence"/>
</dbReference>
<organism evidence="1 2">
    <name type="scientific">Lentilactobacillus diolivorans DSM 14421</name>
    <dbReference type="NCBI Taxonomy" id="1423739"/>
    <lineage>
        <taxon>Bacteria</taxon>
        <taxon>Bacillati</taxon>
        <taxon>Bacillota</taxon>
        <taxon>Bacilli</taxon>
        <taxon>Lactobacillales</taxon>
        <taxon>Lactobacillaceae</taxon>
        <taxon>Lentilactobacillus</taxon>
    </lineage>
</organism>
<dbReference type="STRING" id="1423739.FC85_GL002558"/>
<sequence>MAGSCGSFARFSSGAPNTTNIPDFGILAWGTYMAGSCGSFARFSSGAPNTTNIPDFGILAWGTYMAGSCGSFARLGSVTHHYIHKNGSTFK</sequence>
<proteinExistence type="predicted"/>
<accession>A0A0R1SP35</accession>
<dbReference type="PATRIC" id="fig|1423739.3.peg.2656"/>
<dbReference type="AlphaFoldDB" id="A0A0R1SP35"/>
<comment type="caution">
    <text evidence="1">The sequence shown here is derived from an EMBL/GenBank/DDBJ whole genome shotgun (WGS) entry which is preliminary data.</text>
</comment>
<evidence type="ECO:0000313" key="1">
    <source>
        <dbReference type="EMBL" id="KRL68035.1"/>
    </source>
</evidence>
<protein>
    <submittedName>
        <fullName evidence="1">Uncharacterized protein</fullName>
    </submittedName>
</protein>
<reference evidence="1 2" key="1">
    <citation type="journal article" date="2015" name="Genome Announc.">
        <title>Expanding the biotechnology potential of lactobacilli through comparative genomics of 213 strains and associated genera.</title>
        <authorList>
            <person name="Sun Z."/>
            <person name="Harris H.M."/>
            <person name="McCann A."/>
            <person name="Guo C."/>
            <person name="Argimon S."/>
            <person name="Zhang W."/>
            <person name="Yang X."/>
            <person name="Jeffery I.B."/>
            <person name="Cooney J.C."/>
            <person name="Kagawa T.F."/>
            <person name="Liu W."/>
            <person name="Song Y."/>
            <person name="Salvetti E."/>
            <person name="Wrobel A."/>
            <person name="Rasinkangas P."/>
            <person name="Parkhill J."/>
            <person name="Rea M.C."/>
            <person name="O'Sullivan O."/>
            <person name="Ritari J."/>
            <person name="Douillard F.P."/>
            <person name="Paul Ross R."/>
            <person name="Yang R."/>
            <person name="Briner A.E."/>
            <person name="Felis G.E."/>
            <person name="de Vos W.M."/>
            <person name="Barrangou R."/>
            <person name="Klaenhammer T.R."/>
            <person name="Caufield P.W."/>
            <person name="Cui Y."/>
            <person name="Zhang H."/>
            <person name="O'Toole P.W."/>
        </authorList>
    </citation>
    <scope>NUCLEOTIDE SEQUENCE [LARGE SCALE GENOMIC DNA]</scope>
    <source>
        <strain evidence="1 2">DSM 14421</strain>
    </source>
</reference>
<name>A0A0R1SP35_9LACO</name>
<dbReference type="EMBL" id="AZEY01000028">
    <property type="protein sequence ID" value="KRL68035.1"/>
    <property type="molecule type" value="Genomic_DNA"/>
</dbReference>
<gene>
    <name evidence="1" type="ORF">FC85_GL002558</name>
</gene>
<evidence type="ECO:0000313" key="2">
    <source>
        <dbReference type="Proteomes" id="UP000052013"/>
    </source>
</evidence>